<feature type="transmembrane region" description="Helical" evidence="1">
    <location>
        <begin position="54"/>
        <end position="74"/>
    </location>
</feature>
<protein>
    <recommendedName>
        <fullName evidence="4">ABC transporter permease</fullName>
    </recommendedName>
</protein>
<organism evidence="2 3">
    <name type="scientific">Candidatus Harrisonbacteria bacterium CG10_big_fil_rev_8_21_14_0_10_49_15</name>
    <dbReference type="NCBI Taxonomy" id="1974587"/>
    <lineage>
        <taxon>Bacteria</taxon>
        <taxon>Candidatus Harrisoniibacteriota</taxon>
    </lineage>
</organism>
<dbReference type="EMBL" id="PFBD01000017">
    <property type="protein sequence ID" value="PIR87178.1"/>
    <property type="molecule type" value="Genomic_DNA"/>
</dbReference>
<evidence type="ECO:0000313" key="3">
    <source>
        <dbReference type="Proteomes" id="UP000229526"/>
    </source>
</evidence>
<name>A0A2H0UL99_9BACT</name>
<evidence type="ECO:0008006" key="4">
    <source>
        <dbReference type="Google" id="ProtNLM"/>
    </source>
</evidence>
<gene>
    <name evidence="2" type="ORF">COU11_01725</name>
</gene>
<dbReference type="Pfam" id="PF12679">
    <property type="entry name" value="ABC2_membrane_2"/>
    <property type="match status" value="1"/>
</dbReference>
<dbReference type="AlphaFoldDB" id="A0A2H0UL99"/>
<feature type="transmembrane region" description="Helical" evidence="1">
    <location>
        <begin position="20"/>
        <end position="42"/>
    </location>
</feature>
<dbReference type="PANTHER" id="PTHR43471">
    <property type="entry name" value="ABC TRANSPORTER PERMEASE"/>
    <property type="match status" value="1"/>
</dbReference>
<dbReference type="PANTHER" id="PTHR43471:SF10">
    <property type="entry name" value="SLL1107 PROTEIN"/>
    <property type="match status" value="1"/>
</dbReference>
<keyword evidence="1" id="KW-0812">Transmembrane</keyword>
<accession>A0A2H0UL99</accession>
<keyword evidence="1" id="KW-0472">Membrane</keyword>
<feature type="transmembrane region" description="Helical" evidence="1">
    <location>
        <begin position="180"/>
        <end position="202"/>
    </location>
</feature>
<dbReference type="GO" id="GO:0140359">
    <property type="term" value="F:ABC-type transporter activity"/>
    <property type="evidence" value="ECO:0007669"/>
    <property type="project" value="InterPro"/>
</dbReference>
<dbReference type="GO" id="GO:0005886">
    <property type="term" value="C:plasma membrane"/>
    <property type="evidence" value="ECO:0007669"/>
    <property type="project" value="UniProtKB-SubCell"/>
</dbReference>
<feature type="transmembrane region" description="Helical" evidence="1">
    <location>
        <begin position="95"/>
        <end position="124"/>
    </location>
</feature>
<dbReference type="Proteomes" id="UP000229526">
    <property type="component" value="Unassembled WGS sequence"/>
</dbReference>
<keyword evidence="1" id="KW-1133">Transmembrane helix</keyword>
<reference evidence="3" key="1">
    <citation type="submission" date="2017-09" db="EMBL/GenBank/DDBJ databases">
        <title>Depth-based differentiation of microbial function through sediment-hosted aquifers and enrichment of novel symbionts in the deep terrestrial subsurface.</title>
        <authorList>
            <person name="Probst A.J."/>
            <person name="Ladd B."/>
            <person name="Jarett J.K."/>
            <person name="Geller-Mcgrath D.E."/>
            <person name="Sieber C.M.K."/>
            <person name="Emerson J.B."/>
            <person name="Anantharaman K."/>
            <person name="Thomas B.C."/>
            <person name="Malmstrom R."/>
            <person name="Stieglmeier M."/>
            <person name="Klingl A."/>
            <person name="Woyke T."/>
            <person name="Ryan C.M."/>
            <person name="Banfield J.F."/>
        </authorList>
    </citation>
    <scope>NUCLEOTIDE SEQUENCE [LARGE SCALE GENOMIC DNA]</scope>
</reference>
<comment type="caution">
    <text evidence="2">The sequence shown here is derived from an EMBL/GenBank/DDBJ whole genome shotgun (WGS) entry which is preliminary data.</text>
</comment>
<evidence type="ECO:0000256" key="1">
    <source>
        <dbReference type="SAM" id="Phobius"/>
    </source>
</evidence>
<sequence>MKTILAIAKNTFRETLRDKILYTILGFALVFIISDIFFAAIANNDTAMVKSFGLAAIYLFGTVITIFLASSIIYKEIERRTLYFVLSKPVSRAHVILGKFAGLLAAIVLTILLMTVVYLAVVLVSGAGFDYMALVAVFFQLLEAGLFIAILVFFSSFLAPLPSILSATMLLFVGHMLPTALANIKVIGGPLYGFAKGAYYILPNLEKFNVRNLVVHDLGVSSSVLFVTVAYGVLYSSLLLIAAVYIFKKREL</sequence>
<feature type="transmembrane region" description="Helical" evidence="1">
    <location>
        <begin position="222"/>
        <end position="247"/>
    </location>
</feature>
<evidence type="ECO:0000313" key="2">
    <source>
        <dbReference type="EMBL" id="PIR87178.1"/>
    </source>
</evidence>
<proteinExistence type="predicted"/>
<feature type="transmembrane region" description="Helical" evidence="1">
    <location>
        <begin position="144"/>
        <end position="173"/>
    </location>
</feature>